<keyword evidence="1" id="KW-0812">Transmembrane</keyword>
<name>A0A553BD79_9FLAO</name>
<evidence type="ECO:0000256" key="1">
    <source>
        <dbReference type="SAM" id="Phobius"/>
    </source>
</evidence>
<feature type="transmembrane region" description="Helical" evidence="1">
    <location>
        <begin position="73"/>
        <end position="92"/>
    </location>
</feature>
<keyword evidence="1" id="KW-0472">Membrane</keyword>
<comment type="caution">
    <text evidence="2">The sequence shown here is derived from an EMBL/GenBank/DDBJ whole genome shotgun (WGS) entry which is preliminary data.</text>
</comment>
<reference evidence="2 3" key="1">
    <citation type="submission" date="2019-07" db="EMBL/GenBank/DDBJ databases">
        <title>Novel species of Flavobacterium.</title>
        <authorList>
            <person name="Liu Q."/>
            <person name="Xin Y.-H."/>
        </authorList>
    </citation>
    <scope>NUCLEOTIDE SEQUENCE [LARGE SCALE GENOMIC DNA]</scope>
    <source>
        <strain evidence="2 3">GSR22</strain>
    </source>
</reference>
<dbReference type="Proteomes" id="UP000318669">
    <property type="component" value="Unassembled WGS sequence"/>
</dbReference>
<accession>A0A553BD79</accession>
<dbReference type="EMBL" id="VJZL01000036">
    <property type="protein sequence ID" value="TRX06186.1"/>
    <property type="molecule type" value="Genomic_DNA"/>
</dbReference>
<evidence type="ECO:0000313" key="2">
    <source>
        <dbReference type="EMBL" id="TRX06186.1"/>
    </source>
</evidence>
<dbReference type="RefSeq" id="WP_144065001.1">
    <property type="nucleotide sequence ID" value="NZ_VJZL01000036.1"/>
</dbReference>
<evidence type="ECO:0000313" key="3">
    <source>
        <dbReference type="Proteomes" id="UP000318669"/>
    </source>
</evidence>
<proteinExistence type="predicted"/>
<organism evidence="2 3">
    <name type="scientific">Flavobacterium gawalongense</name>
    <dbReference type="NCBI Taxonomy" id="2594432"/>
    <lineage>
        <taxon>Bacteria</taxon>
        <taxon>Pseudomonadati</taxon>
        <taxon>Bacteroidota</taxon>
        <taxon>Flavobacteriia</taxon>
        <taxon>Flavobacteriales</taxon>
        <taxon>Flavobacteriaceae</taxon>
        <taxon>Flavobacterium</taxon>
    </lineage>
</organism>
<sequence length="293" mass="34171">MNRIEFSDINRFLTSLGTIFIGLAFLLPWFIIQNNSIILIEQEKIKQLTPTAKEIIQNQQNTLLTINCLFPTFSFGLIVLGFILLLIGLLRWNKRQAISDKIQNEDLKSKEILNLSAEAKREIIANEIESAADNDLDIDGNLNQDIDNYLNIENRIYSQLSEYYKKEYSPFQNIKIGDFNYDVILKSKDILQKSDRIIEIRFYKNSILLESLKDAGTQLALSAKNYDKTFRRRSSSILLVIYSGNEYDLNLENYRKTIREYCKTLGKIVNVKFIKETEIENYRPENLLRSINI</sequence>
<dbReference type="AlphaFoldDB" id="A0A553BD79"/>
<dbReference type="OrthoDB" id="1427297at2"/>
<gene>
    <name evidence="2" type="ORF">FNW11_14900</name>
</gene>
<protein>
    <submittedName>
        <fullName evidence="2">Uncharacterized protein</fullName>
    </submittedName>
</protein>
<keyword evidence="1" id="KW-1133">Transmembrane helix</keyword>
<feature type="transmembrane region" description="Helical" evidence="1">
    <location>
        <begin position="12"/>
        <end position="32"/>
    </location>
</feature>